<evidence type="ECO:0000313" key="3">
    <source>
        <dbReference type="Proteomes" id="UP000078162"/>
    </source>
</evidence>
<feature type="transmembrane region" description="Helical" evidence="1">
    <location>
        <begin position="94"/>
        <end position="122"/>
    </location>
</feature>
<accession>A0A1A9HY29</accession>
<feature type="transmembrane region" description="Helical" evidence="1">
    <location>
        <begin position="52"/>
        <end position="73"/>
    </location>
</feature>
<keyword evidence="1" id="KW-1133">Transmembrane helix</keyword>
<name>A0A1A9HY29_9CHLA</name>
<dbReference type="Proteomes" id="UP000078162">
    <property type="component" value="Chromosome"/>
</dbReference>
<dbReference type="EMBL" id="CP014639">
    <property type="protein sequence ID" value="ANH78993.1"/>
    <property type="molecule type" value="Genomic_DNA"/>
</dbReference>
<proteinExistence type="predicted"/>
<protein>
    <submittedName>
        <fullName evidence="2">Uncharacterized protein</fullName>
    </submittedName>
</protein>
<gene>
    <name evidence="2" type="ORF">Cs308_0823</name>
</gene>
<evidence type="ECO:0000256" key="1">
    <source>
        <dbReference type="SAM" id="Phobius"/>
    </source>
</evidence>
<dbReference type="KEGG" id="csaz:Cs308_0823"/>
<dbReference type="RefSeq" id="WP_066482858.1">
    <property type="nucleotide sequence ID" value="NZ_CP014639.1"/>
</dbReference>
<keyword evidence="3" id="KW-1185">Reference proteome</keyword>
<evidence type="ECO:0000313" key="2">
    <source>
        <dbReference type="EMBL" id="ANH78993.1"/>
    </source>
</evidence>
<sequence>MFINKFTSSNDFVYQTNLTPFFFPTNLTPFFFPFEQGFVRNSNGLISFNLNRFLIIGALPILGMIVGAGRFYSVWSTKDPKDSTKMKVVYTAQAVIEMLGLGILLFLFRVVIFVICLLIAILRFTCCCCEETSQKILNALAEFCGVNERQRKREL</sequence>
<keyword evidence="1" id="KW-0472">Membrane</keyword>
<organism evidence="2 3">
    <name type="scientific">Candidatus Chlamydia sanziniae</name>
    <dbReference type="NCBI Taxonomy" id="1806891"/>
    <lineage>
        <taxon>Bacteria</taxon>
        <taxon>Pseudomonadati</taxon>
        <taxon>Chlamydiota</taxon>
        <taxon>Chlamydiia</taxon>
        <taxon>Chlamydiales</taxon>
        <taxon>Chlamydiaceae</taxon>
        <taxon>Chlamydia/Chlamydophila group</taxon>
        <taxon>Chlamydia</taxon>
    </lineage>
</organism>
<dbReference type="OrthoDB" id="17965at2"/>
<dbReference type="PATRIC" id="fig|1806891.3.peg.816"/>
<dbReference type="AlphaFoldDB" id="A0A1A9HY29"/>
<reference evidence="2 3" key="1">
    <citation type="submission" date="2016-03" db="EMBL/GenBank/DDBJ databases">
        <title>Culture-independent genomics supports pathogen discovery for uncultivable bacteria within the genus Chlamydia.</title>
        <authorList>
            <person name="Taylor-Brown A."/>
            <person name="Bachmann N.L."/>
            <person name="Borel N."/>
            <person name="Polkinghorne A."/>
        </authorList>
    </citation>
    <scope>NUCLEOTIDE SEQUENCE [LARGE SCALE GENOMIC DNA]</scope>
    <source>
        <strain evidence="2 3">2742-308</strain>
    </source>
</reference>
<keyword evidence="1" id="KW-0812">Transmembrane</keyword>